<evidence type="ECO:0000256" key="1">
    <source>
        <dbReference type="SAM" id="MobiDB-lite"/>
    </source>
</evidence>
<feature type="domain" description="Follistatin-like" evidence="2">
    <location>
        <begin position="900"/>
        <end position="922"/>
    </location>
</feature>
<feature type="region of interest" description="Disordered" evidence="1">
    <location>
        <begin position="63"/>
        <end position="89"/>
    </location>
</feature>
<dbReference type="EMBL" id="JBBCAQ010000032">
    <property type="protein sequence ID" value="KAK7584040.1"/>
    <property type="molecule type" value="Genomic_DNA"/>
</dbReference>
<dbReference type="Proteomes" id="UP001367676">
    <property type="component" value="Unassembled WGS sequence"/>
</dbReference>
<dbReference type="InterPro" id="IPR003645">
    <property type="entry name" value="Fol_N"/>
</dbReference>
<feature type="region of interest" description="Disordered" evidence="1">
    <location>
        <begin position="278"/>
        <end position="297"/>
    </location>
</feature>
<feature type="domain" description="Follistatin-like" evidence="2">
    <location>
        <begin position="552"/>
        <end position="575"/>
    </location>
</feature>
<protein>
    <recommendedName>
        <fullName evidence="2">Follistatin-like domain-containing protein</fullName>
    </recommendedName>
</protein>
<proteinExistence type="predicted"/>
<reference evidence="3 4" key="1">
    <citation type="submission" date="2024-03" db="EMBL/GenBank/DDBJ databases">
        <title>Adaptation during the transition from Ophiocordyceps entomopathogen to insect associate is accompanied by gene loss and intensified selection.</title>
        <authorList>
            <person name="Ward C.M."/>
            <person name="Onetto C.A."/>
            <person name="Borneman A.R."/>
        </authorList>
    </citation>
    <scope>NUCLEOTIDE SEQUENCE [LARGE SCALE GENOMIC DNA]</scope>
    <source>
        <strain evidence="3">AWRI1</strain>
        <tissue evidence="3">Single Adult Female</tissue>
    </source>
</reference>
<comment type="caution">
    <text evidence="3">The sequence shown here is derived from an EMBL/GenBank/DDBJ whole genome shotgun (WGS) entry which is preliminary data.</text>
</comment>
<feature type="region of interest" description="Disordered" evidence="1">
    <location>
        <begin position="105"/>
        <end position="147"/>
    </location>
</feature>
<evidence type="ECO:0000259" key="2">
    <source>
        <dbReference type="SMART" id="SM00274"/>
    </source>
</evidence>
<feature type="domain" description="Follistatin-like" evidence="2">
    <location>
        <begin position="868"/>
        <end position="892"/>
    </location>
</feature>
<feature type="domain" description="Follistatin-like" evidence="2">
    <location>
        <begin position="970"/>
        <end position="998"/>
    </location>
</feature>
<evidence type="ECO:0000313" key="4">
    <source>
        <dbReference type="Proteomes" id="UP001367676"/>
    </source>
</evidence>
<feature type="domain" description="Follistatin-like" evidence="2">
    <location>
        <begin position="1167"/>
        <end position="1188"/>
    </location>
</feature>
<feature type="domain" description="Follistatin-like" evidence="2">
    <location>
        <begin position="824"/>
        <end position="851"/>
    </location>
</feature>
<name>A0AAN9Y3M3_9HEMI</name>
<sequence length="1248" mass="138264">MPAQENSQVQFYYLPYQPNPLPVEETFMAPPLPQQTFYPSSQFLPPVNIEKVINIDKDVNIKKDQSDTSSRDVIPPHSFTSGDSKGRDGPIYTMSVLINNEPKQVISPQTTPVPNDGTGRGCSGNCHHGGHQSNPSHPSVYSVPLPSAYPNPPHSAYPVPEPSDIPTGSHYFFNIPKVPENKPTDQYSPAFSIPQHSEYPTAKFPVIPPAHSHDSRFNIHIPKIPDNKQFDQYPVVLENRETNQYSTSTHHQSMYIQDEPRNRPHFIRDHNLSQIQRNQGYSSRPLDHHSHPSPSMHGEMIYESSRPPAHTNNYPLIRYGSNESIQPEHDFINKQSQPSIIERDRTSTVIVETKPRGDIPDTSFEYQFRELPQSNIHRQPLILERDRTSSVIVETKPRGDIPDTSNEYQFRELPQSNIHRPYSVPLGLLPVPLKREEFVIPTRQHHARSELREKDQLFKPSGTYETYEERQIMPKGVNPCAYTTCAQGTTCKAVPGENCKPGNCPLVARCESKCDIVKCPANTTCQLIFINCLAGSNCTSPIAKCVPNTYDPCEQYQCPKGQGCYKDEKNRPYCQDPCVKLNIKCKNGEICCAQDVVCIRAPCYPVPKPNPCPIYPCPPGTACQMQPGEVCQPGNCPLVKRCASPCETVRCGYNTTCIAFYVTCLAGSTNCISGLQARCVPYSEIDDPCKKRTCPTGEGCYLNRTCIGSSCKTESYCQDPCVNQNIECKSDEICYAMTVVCITAPCNPIPVCKKPCDTIHCKPGFTCFIPKIGIPCQKPPCHPNPICNANTTCPKCPLGTNIKLETEKDCRTGKNITMIRCENPCATILCLEGRECISVPNKCANNSNHCEPAFQAVCTTKCINTVNPCVNFSCPKGQGCYLNKTLTKSSCEFNAVCQDPCLGVTCPCGEYCYPENVKCKTLPCNPRPVCKKPCDDVTCTNGGKCSVPNVLIACICPPCRPKTNGNGRCTCNNCPYGYYCSWQYPPGNQTGKQESVCINPCDTAECQEKLQCVGVDEDTGYSPQSTNSQTRLKPKCTDLCTSENPCANHTCPANQRCYLKKTLTKNSTGTSCTVTPYCQDVCFGVWCEKKGEFCYPQTIYCITAPCPPPIPRCRKPCDTVPQPTNGQMCRVAYIGYTTGACKDVSCPNGTACYIDSTSKKGFTCTNPCENKTCSCEGYYCYPVQPICCAQQKCPESCNTIGICQQPCESIVCKSGYHCELFPLFTVCRPGTTCPRPTPRCVKNPVEKP</sequence>
<feature type="domain" description="Follistatin-like" evidence="2">
    <location>
        <begin position="755"/>
        <end position="782"/>
    </location>
</feature>
<organism evidence="3 4">
    <name type="scientific">Parthenolecanium corni</name>
    <dbReference type="NCBI Taxonomy" id="536013"/>
    <lineage>
        <taxon>Eukaryota</taxon>
        <taxon>Metazoa</taxon>
        <taxon>Ecdysozoa</taxon>
        <taxon>Arthropoda</taxon>
        <taxon>Hexapoda</taxon>
        <taxon>Insecta</taxon>
        <taxon>Pterygota</taxon>
        <taxon>Neoptera</taxon>
        <taxon>Paraneoptera</taxon>
        <taxon>Hemiptera</taxon>
        <taxon>Sternorrhyncha</taxon>
        <taxon>Coccoidea</taxon>
        <taxon>Coccidae</taxon>
        <taxon>Parthenolecanium</taxon>
    </lineage>
</organism>
<accession>A0AAN9Y3M3</accession>
<evidence type="ECO:0000313" key="3">
    <source>
        <dbReference type="EMBL" id="KAK7584040.1"/>
    </source>
</evidence>
<dbReference type="SMART" id="SM00274">
    <property type="entry name" value="FOLN"/>
    <property type="match status" value="11"/>
</dbReference>
<keyword evidence="4" id="KW-1185">Reference proteome</keyword>
<feature type="domain" description="Follistatin-like" evidence="2">
    <location>
        <begin position="1140"/>
        <end position="1165"/>
    </location>
</feature>
<gene>
    <name evidence="3" type="ORF">V9T40_005003</name>
</gene>
<feature type="domain" description="Follistatin-like" evidence="2">
    <location>
        <begin position="1045"/>
        <end position="1079"/>
    </location>
</feature>
<dbReference type="AlphaFoldDB" id="A0AAN9Y3M3"/>
<feature type="domain" description="Follistatin-like" evidence="2">
    <location>
        <begin position="933"/>
        <end position="955"/>
    </location>
</feature>
<feature type="domain" description="Follistatin-like" evidence="2">
    <location>
        <begin position="645"/>
        <end position="672"/>
    </location>
</feature>